<evidence type="ECO:0000259" key="11">
    <source>
        <dbReference type="PROSITE" id="PS50011"/>
    </source>
</evidence>
<dbReference type="Pfam" id="PF00069">
    <property type="entry name" value="Pkinase"/>
    <property type="match status" value="1"/>
</dbReference>
<keyword evidence="13" id="KW-1185">Reference proteome</keyword>
<dbReference type="Proteomes" id="UP000660247">
    <property type="component" value="Unassembled WGS sequence"/>
</dbReference>
<dbReference type="GO" id="GO:0005634">
    <property type="term" value="C:nucleus"/>
    <property type="evidence" value="ECO:0007669"/>
    <property type="project" value="TreeGrafter"/>
</dbReference>
<comment type="catalytic activity">
    <reaction evidence="8">
        <text>L-threonyl-[protein] + ATP = O-phospho-L-threonyl-[protein] + ADP + H(+)</text>
        <dbReference type="Rhea" id="RHEA:46608"/>
        <dbReference type="Rhea" id="RHEA-COMP:11060"/>
        <dbReference type="Rhea" id="RHEA-COMP:11605"/>
        <dbReference type="ChEBI" id="CHEBI:15378"/>
        <dbReference type="ChEBI" id="CHEBI:30013"/>
        <dbReference type="ChEBI" id="CHEBI:30616"/>
        <dbReference type="ChEBI" id="CHEBI:61977"/>
        <dbReference type="ChEBI" id="CHEBI:456216"/>
        <dbReference type="EC" id="2.7.11.1"/>
    </reaction>
</comment>
<dbReference type="PROSITE" id="PS50011">
    <property type="entry name" value="PROTEIN_KINASE_DOM"/>
    <property type="match status" value="1"/>
</dbReference>
<evidence type="ECO:0000256" key="4">
    <source>
        <dbReference type="ARBA" id="ARBA00022679"/>
    </source>
</evidence>
<dbReference type="OrthoDB" id="504170at2759"/>
<name>A0A851DHX9_TODME</name>
<reference evidence="12" key="1">
    <citation type="submission" date="2019-10" db="EMBL/GenBank/DDBJ databases">
        <title>Bird 10,000 Genomes (B10K) Project - Family phase.</title>
        <authorList>
            <person name="Zhang G."/>
        </authorList>
    </citation>
    <scope>NUCLEOTIDE SEQUENCE</scope>
    <source>
        <strain evidence="12">B10K-DU-002-69</strain>
        <tissue evidence="12">Muscle</tissue>
    </source>
</reference>
<comment type="caution">
    <text evidence="12">The sequence shown here is derived from an EMBL/GenBank/DDBJ whole genome shotgun (WGS) entry which is preliminary data.</text>
</comment>
<dbReference type="PANTHER" id="PTHR24342:SF5">
    <property type="entry name" value="SERINE_THREONINE-PROTEIN KINASE 17B"/>
    <property type="match status" value="1"/>
</dbReference>
<sequence length="164" mass="18549">RGRCAVVRKCIAKSTGQAYAAKFLKRRRRGQDCKGEILHEIAVLELMKSNPHIVNLHEVYETANEIILVSEAAGGEIFDLRVPDLDDRIGERNITKLIRQILEGLRCFHENDIVHLDLKPQNILLSSINPLGDVKIVGFGMSRKLENSSELWQIMGTTRVSRYG</sequence>
<keyword evidence="6 12" id="KW-0418">Kinase</keyword>
<evidence type="ECO:0000256" key="8">
    <source>
        <dbReference type="ARBA" id="ARBA00047899"/>
    </source>
</evidence>
<dbReference type="Gene3D" id="1.10.510.10">
    <property type="entry name" value="Transferase(Phosphotransferase) domain 1"/>
    <property type="match status" value="1"/>
</dbReference>
<dbReference type="EMBL" id="WEIS01076773">
    <property type="protein sequence ID" value="NWI69155.1"/>
    <property type="molecule type" value="Genomic_DNA"/>
</dbReference>
<evidence type="ECO:0000256" key="1">
    <source>
        <dbReference type="ARBA" id="ARBA00012513"/>
    </source>
</evidence>
<dbReference type="Gene3D" id="3.30.200.20">
    <property type="entry name" value="Phosphorylase Kinase, domain 1"/>
    <property type="match status" value="1"/>
</dbReference>
<dbReference type="AlphaFoldDB" id="A0A851DHX9"/>
<dbReference type="PANTHER" id="PTHR24342">
    <property type="entry name" value="SERINE/THREONINE-PROTEIN KINASE 17"/>
    <property type="match status" value="1"/>
</dbReference>
<evidence type="ECO:0000256" key="7">
    <source>
        <dbReference type="ARBA" id="ARBA00022840"/>
    </source>
</evidence>
<dbReference type="PROSITE" id="PS00108">
    <property type="entry name" value="PROTEIN_KINASE_ST"/>
    <property type="match status" value="1"/>
</dbReference>
<evidence type="ECO:0000256" key="5">
    <source>
        <dbReference type="ARBA" id="ARBA00022741"/>
    </source>
</evidence>
<comment type="similarity">
    <text evidence="10">Belongs to the protein kinase superfamily. CAMK Ser/Thr protein kinase family. DAP kinase subfamily.</text>
</comment>
<organism evidence="12 13">
    <name type="scientific">Todus mexicanus</name>
    <name type="common">Puerto Rican tody</name>
    <dbReference type="NCBI Taxonomy" id="135184"/>
    <lineage>
        <taxon>Eukaryota</taxon>
        <taxon>Metazoa</taxon>
        <taxon>Chordata</taxon>
        <taxon>Craniata</taxon>
        <taxon>Vertebrata</taxon>
        <taxon>Euteleostomi</taxon>
        <taxon>Archelosauria</taxon>
        <taxon>Archosauria</taxon>
        <taxon>Dinosauria</taxon>
        <taxon>Saurischia</taxon>
        <taxon>Theropoda</taxon>
        <taxon>Coelurosauria</taxon>
        <taxon>Aves</taxon>
        <taxon>Neognathae</taxon>
        <taxon>Neoaves</taxon>
        <taxon>Telluraves</taxon>
        <taxon>Coraciimorphae</taxon>
        <taxon>Coraciiformes</taxon>
        <taxon>Todidae</taxon>
        <taxon>Todus</taxon>
    </lineage>
</organism>
<keyword evidence="5" id="KW-0547">Nucleotide-binding</keyword>
<evidence type="ECO:0000256" key="2">
    <source>
        <dbReference type="ARBA" id="ARBA00022527"/>
    </source>
</evidence>
<dbReference type="InterPro" id="IPR008271">
    <property type="entry name" value="Ser/Thr_kinase_AS"/>
</dbReference>
<evidence type="ECO:0000313" key="13">
    <source>
        <dbReference type="Proteomes" id="UP000660247"/>
    </source>
</evidence>
<keyword evidence="7" id="KW-0067">ATP-binding</keyword>
<keyword evidence="2" id="KW-0723">Serine/threonine-protein kinase</keyword>
<evidence type="ECO:0000256" key="10">
    <source>
        <dbReference type="ARBA" id="ARBA00060827"/>
    </source>
</evidence>
<dbReference type="GO" id="GO:0005524">
    <property type="term" value="F:ATP binding"/>
    <property type="evidence" value="ECO:0007669"/>
    <property type="project" value="UniProtKB-KW"/>
</dbReference>
<keyword evidence="4" id="KW-0808">Transferase</keyword>
<dbReference type="FunFam" id="3.30.200.20:FF:000175">
    <property type="entry name" value="Serine/threonine-protein kinase 17B"/>
    <property type="match status" value="1"/>
</dbReference>
<dbReference type="GO" id="GO:0004674">
    <property type="term" value="F:protein serine/threonine kinase activity"/>
    <property type="evidence" value="ECO:0007669"/>
    <property type="project" value="UniProtKB-KW"/>
</dbReference>
<evidence type="ECO:0000256" key="3">
    <source>
        <dbReference type="ARBA" id="ARBA00022553"/>
    </source>
</evidence>
<evidence type="ECO:0000313" key="12">
    <source>
        <dbReference type="EMBL" id="NWI69155.1"/>
    </source>
</evidence>
<dbReference type="GO" id="GO:0035556">
    <property type="term" value="P:intracellular signal transduction"/>
    <property type="evidence" value="ECO:0007669"/>
    <property type="project" value="TreeGrafter"/>
</dbReference>
<protein>
    <recommendedName>
        <fullName evidence="1">non-specific serine/threonine protein kinase</fullName>
        <ecNumber evidence="1">2.7.11.1</ecNumber>
    </recommendedName>
</protein>
<dbReference type="InterPro" id="IPR000719">
    <property type="entry name" value="Prot_kinase_dom"/>
</dbReference>
<dbReference type="SMART" id="SM00220">
    <property type="entry name" value="S_TKc"/>
    <property type="match status" value="1"/>
</dbReference>
<dbReference type="GO" id="GO:0043065">
    <property type="term" value="P:positive regulation of apoptotic process"/>
    <property type="evidence" value="ECO:0007669"/>
    <property type="project" value="TreeGrafter"/>
</dbReference>
<feature type="non-terminal residue" evidence="12">
    <location>
        <position position="164"/>
    </location>
</feature>
<dbReference type="EC" id="2.7.11.1" evidence="1"/>
<feature type="domain" description="Protein kinase" evidence="11">
    <location>
        <begin position="1"/>
        <end position="164"/>
    </location>
</feature>
<comment type="catalytic activity">
    <reaction evidence="9">
        <text>L-seryl-[protein] + ATP = O-phospho-L-seryl-[protein] + ADP + H(+)</text>
        <dbReference type="Rhea" id="RHEA:17989"/>
        <dbReference type="Rhea" id="RHEA-COMP:9863"/>
        <dbReference type="Rhea" id="RHEA-COMP:11604"/>
        <dbReference type="ChEBI" id="CHEBI:15378"/>
        <dbReference type="ChEBI" id="CHEBI:29999"/>
        <dbReference type="ChEBI" id="CHEBI:30616"/>
        <dbReference type="ChEBI" id="CHEBI:83421"/>
        <dbReference type="ChEBI" id="CHEBI:456216"/>
        <dbReference type="EC" id="2.7.11.1"/>
    </reaction>
</comment>
<feature type="non-terminal residue" evidence="12">
    <location>
        <position position="1"/>
    </location>
</feature>
<dbReference type="SUPFAM" id="SSF56112">
    <property type="entry name" value="Protein kinase-like (PK-like)"/>
    <property type="match status" value="1"/>
</dbReference>
<dbReference type="InterPro" id="IPR011009">
    <property type="entry name" value="Kinase-like_dom_sf"/>
</dbReference>
<gene>
    <name evidence="12" type="primary">Stk17b</name>
    <name evidence="12" type="ORF">TODMEX_R05446</name>
</gene>
<proteinExistence type="inferred from homology"/>
<accession>A0A851DHX9</accession>
<keyword evidence="3" id="KW-0597">Phosphoprotein</keyword>
<evidence type="ECO:0000256" key="6">
    <source>
        <dbReference type="ARBA" id="ARBA00022777"/>
    </source>
</evidence>
<evidence type="ECO:0000256" key="9">
    <source>
        <dbReference type="ARBA" id="ARBA00048679"/>
    </source>
</evidence>